<reference evidence="4 5" key="1">
    <citation type="journal article" date="2016" name="Front. Microbiol.">
        <title>Comparative Genomics Analysis of Streptomyces Species Reveals Their Adaptation to the Marine Environment and Their Diversity at the Genomic Level.</title>
        <authorList>
            <person name="Tian X."/>
            <person name="Zhang Z."/>
            <person name="Yang T."/>
            <person name="Chen M."/>
            <person name="Li J."/>
            <person name="Chen F."/>
            <person name="Yang J."/>
            <person name="Li W."/>
            <person name="Zhang B."/>
            <person name="Zhang Z."/>
            <person name="Wu J."/>
            <person name="Zhang C."/>
            <person name="Long L."/>
            <person name="Xiao J."/>
        </authorList>
    </citation>
    <scope>NUCLEOTIDE SEQUENCE [LARGE SCALE GENOMIC DNA]</scope>
    <source>
        <strain evidence="4 5">SCSIO M10379</strain>
    </source>
</reference>
<feature type="domain" description="PAS" evidence="3">
    <location>
        <begin position="143"/>
        <end position="198"/>
    </location>
</feature>
<dbReference type="Proteomes" id="UP000175829">
    <property type="component" value="Unassembled WGS sequence"/>
</dbReference>
<dbReference type="SUPFAM" id="SSF55874">
    <property type="entry name" value="ATPase domain of HSP90 chaperone/DNA topoisomerase II/histidine kinase"/>
    <property type="match status" value="1"/>
</dbReference>
<accession>A0A1E7K576</accession>
<evidence type="ECO:0000256" key="1">
    <source>
        <dbReference type="ARBA" id="ARBA00022801"/>
    </source>
</evidence>
<dbReference type="Pfam" id="PF08448">
    <property type="entry name" value="PAS_4"/>
    <property type="match status" value="1"/>
</dbReference>
<protein>
    <submittedName>
        <fullName evidence="4">Protein phosphatase</fullName>
    </submittedName>
</protein>
<dbReference type="Pfam" id="PF13581">
    <property type="entry name" value="HATPase_c_2"/>
    <property type="match status" value="1"/>
</dbReference>
<dbReference type="PATRIC" id="fig|943816.4.peg.2683"/>
<dbReference type="PROSITE" id="PS50112">
    <property type="entry name" value="PAS"/>
    <property type="match status" value="2"/>
</dbReference>
<dbReference type="FunFam" id="3.30.565.10:FF:000028">
    <property type="entry name" value="PAS sensor protein"/>
    <property type="match status" value="1"/>
</dbReference>
<dbReference type="SUPFAM" id="SSF55785">
    <property type="entry name" value="PYP-like sensor domain (PAS domain)"/>
    <property type="match status" value="2"/>
</dbReference>
<dbReference type="InterPro" id="IPR013656">
    <property type="entry name" value="PAS_4"/>
</dbReference>
<dbReference type="Gene3D" id="3.60.40.10">
    <property type="entry name" value="PPM-type phosphatase domain"/>
    <property type="match status" value="1"/>
</dbReference>
<dbReference type="RefSeq" id="WP_069992060.1">
    <property type="nucleotide sequence ID" value="NZ_LJGV01000022.1"/>
</dbReference>
<dbReference type="GO" id="GO:0006355">
    <property type="term" value="P:regulation of DNA-templated transcription"/>
    <property type="evidence" value="ECO:0007669"/>
    <property type="project" value="InterPro"/>
</dbReference>
<dbReference type="InterPro" id="IPR001932">
    <property type="entry name" value="PPM-type_phosphatase-like_dom"/>
</dbReference>
<dbReference type="InterPro" id="IPR003018">
    <property type="entry name" value="GAF"/>
</dbReference>
<dbReference type="PANTHER" id="PTHR43156:SF2">
    <property type="entry name" value="STAGE II SPORULATION PROTEIN E"/>
    <property type="match status" value="1"/>
</dbReference>
<dbReference type="InterPro" id="IPR036890">
    <property type="entry name" value="HATPase_C_sf"/>
</dbReference>
<dbReference type="Gene3D" id="3.30.450.20">
    <property type="entry name" value="PAS domain"/>
    <property type="match status" value="2"/>
</dbReference>
<dbReference type="InterPro" id="IPR035965">
    <property type="entry name" value="PAS-like_dom_sf"/>
</dbReference>
<evidence type="ECO:0000313" key="4">
    <source>
        <dbReference type="EMBL" id="OEU99077.1"/>
    </source>
</evidence>
<dbReference type="FunFam" id="3.30.450.40:FF:000035">
    <property type="entry name" value="PAS sensor protein"/>
    <property type="match status" value="1"/>
</dbReference>
<dbReference type="PANTHER" id="PTHR43156">
    <property type="entry name" value="STAGE II SPORULATION PROTEIN E-RELATED"/>
    <property type="match status" value="1"/>
</dbReference>
<dbReference type="SMART" id="SM00091">
    <property type="entry name" value="PAS"/>
    <property type="match status" value="2"/>
</dbReference>
<dbReference type="Pfam" id="PF07228">
    <property type="entry name" value="SpoIIE"/>
    <property type="match status" value="1"/>
</dbReference>
<dbReference type="SMART" id="SM00331">
    <property type="entry name" value="PP2C_SIG"/>
    <property type="match status" value="1"/>
</dbReference>
<dbReference type="FunFam" id="3.60.40.10:FF:000031">
    <property type="entry name" value="PAS sensor protein"/>
    <property type="match status" value="1"/>
</dbReference>
<dbReference type="SUPFAM" id="SSF81606">
    <property type="entry name" value="PP2C-like"/>
    <property type="match status" value="1"/>
</dbReference>
<dbReference type="Gene3D" id="3.30.450.40">
    <property type="match status" value="1"/>
</dbReference>
<gene>
    <name evidence="4" type="ORF">AN217_16080</name>
</gene>
<proteinExistence type="predicted"/>
<dbReference type="Pfam" id="PF01590">
    <property type="entry name" value="GAF"/>
    <property type="match status" value="1"/>
</dbReference>
<sequence length="840" mass="90319">MASERDLPTEPLRPREAVDPAMAVIDTHGTVTGWTPAAADLLGRPAADVVGRSATALLTSSEDISRAAEAVEHSRTRGSWTGLTTLLHRSGRPVEVGLRVCPLSGAEGRKSWLVAVVDLGRAPSWVLGGPVLEAFLTRSPLSMAVLSPDLRYVWINDELERLGGVPREERLGRRLGDTLPGLDTRALEAQMRRVLATGAPVIDYEYRGWTPAQPHREHAYSTSFFRLDDADGDAIGLCYMVMDVTERWRARERLTLINEAGTRIGSTLDVEHTAQELADFAVPRFADFVTVDLVESVLRGEEPAPDPRESLPAFRRAGLRSITAGTPESVSERGGRTTVDPASPFARAFRSGEALIDRDLDGNGGGWLNRDPERVEKIRRFGMHSLIAVPVRARGAIMGVATFVRSRYPAPFEEDDLLLAEDLVSRAALCVDNARRYTREHTAALTLQRSLLPHALRGGTAVEVASRYLPSGAHDGVGGDWFDLIPLSGARVALVVGDVVGHGINAAATMGRLRTAVHTLADMELPPDELLARLDDLVMRLTEEEARSEPSAITVLGATCLYAVYDPVTRRCTMARAGHPPPALVFPDGTVTFADLPAGPPLGLGGLPFESSELELPAGSLVALYTDGLVGECGPDIDAGLSRLEEVLAHPELPLESLSSAVIDTLLSAPPADDAALLLARTHVLTADHVVSWELPSEPAVVARARSLVAGQLRDWGLDGLILTTELMASELVTNAIRHGAGPIRLRLIRHTVLVCEVTDSSSTSPRLRHPRTTDEGGRGLFLVAQLSRRWGTRYTEAGKLIWAEQDIPTAPEASPDLPAPPREGLPEVPAGPPPAAPRG</sequence>
<evidence type="ECO:0000256" key="2">
    <source>
        <dbReference type="SAM" id="MobiDB-lite"/>
    </source>
</evidence>
<evidence type="ECO:0000313" key="5">
    <source>
        <dbReference type="Proteomes" id="UP000175829"/>
    </source>
</evidence>
<dbReference type="NCBIfam" id="TIGR00229">
    <property type="entry name" value="sensory_box"/>
    <property type="match status" value="2"/>
</dbReference>
<evidence type="ECO:0000259" key="3">
    <source>
        <dbReference type="PROSITE" id="PS50112"/>
    </source>
</evidence>
<dbReference type="GO" id="GO:0016791">
    <property type="term" value="F:phosphatase activity"/>
    <property type="evidence" value="ECO:0007669"/>
    <property type="project" value="TreeGrafter"/>
</dbReference>
<feature type="compositionally biased region" description="Pro residues" evidence="2">
    <location>
        <begin position="818"/>
        <end position="840"/>
    </location>
</feature>
<comment type="caution">
    <text evidence="4">The sequence shown here is derived from an EMBL/GenBank/DDBJ whole genome shotgun (WGS) entry which is preliminary data.</text>
</comment>
<name>A0A1E7K576_9ACTN</name>
<dbReference type="SUPFAM" id="SSF55781">
    <property type="entry name" value="GAF domain-like"/>
    <property type="match status" value="1"/>
</dbReference>
<dbReference type="InterPro" id="IPR000014">
    <property type="entry name" value="PAS"/>
</dbReference>
<organism evidence="4 5">
    <name type="scientific">Streptomyces qinglanensis</name>
    <dbReference type="NCBI Taxonomy" id="943816"/>
    <lineage>
        <taxon>Bacteria</taxon>
        <taxon>Bacillati</taxon>
        <taxon>Actinomycetota</taxon>
        <taxon>Actinomycetes</taxon>
        <taxon>Kitasatosporales</taxon>
        <taxon>Streptomycetaceae</taxon>
        <taxon>Streptomyces</taxon>
    </lineage>
</organism>
<dbReference type="AlphaFoldDB" id="A0A1E7K576"/>
<dbReference type="InterPro" id="IPR013767">
    <property type="entry name" value="PAS_fold"/>
</dbReference>
<dbReference type="EMBL" id="LJGV01000022">
    <property type="protein sequence ID" value="OEU99077.1"/>
    <property type="molecule type" value="Genomic_DNA"/>
</dbReference>
<feature type="region of interest" description="Disordered" evidence="2">
    <location>
        <begin position="806"/>
        <end position="840"/>
    </location>
</feature>
<dbReference type="CDD" id="cd00130">
    <property type="entry name" value="PAS"/>
    <property type="match status" value="2"/>
</dbReference>
<dbReference type="InterPro" id="IPR036457">
    <property type="entry name" value="PPM-type-like_dom_sf"/>
</dbReference>
<dbReference type="InterPro" id="IPR029016">
    <property type="entry name" value="GAF-like_dom_sf"/>
</dbReference>
<dbReference type="CDD" id="cd16936">
    <property type="entry name" value="HATPase_RsbW-like"/>
    <property type="match status" value="1"/>
</dbReference>
<dbReference type="Pfam" id="PF00989">
    <property type="entry name" value="PAS"/>
    <property type="match status" value="1"/>
</dbReference>
<dbReference type="InterPro" id="IPR052016">
    <property type="entry name" value="Bact_Sigma-Reg"/>
</dbReference>
<dbReference type="Gene3D" id="3.30.565.10">
    <property type="entry name" value="Histidine kinase-like ATPase, C-terminal domain"/>
    <property type="match status" value="1"/>
</dbReference>
<feature type="domain" description="PAS" evidence="3">
    <location>
        <begin position="16"/>
        <end position="78"/>
    </location>
</feature>
<dbReference type="InterPro" id="IPR003594">
    <property type="entry name" value="HATPase_dom"/>
</dbReference>
<keyword evidence="1" id="KW-0378">Hydrolase</keyword>